<reference evidence="2 3" key="1">
    <citation type="submission" date="2005-09" db="EMBL/GenBank/DDBJ databases">
        <authorList>
            <person name="Mural R.J."/>
            <person name="Li P.W."/>
            <person name="Adams M.D."/>
            <person name="Amanatides P.G."/>
            <person name="Baden-Tillson H."/>
            <person name="Barnstead M."/>
            <person name="Chin S.H."/>
            <person name="Dew I."/>
            <person name="Evans C.A."/>
            <person name="Ferriera S."/>
            <person name="Flanigan M."/>
            <person name="Fosler C."/>
            <person name="Glodek A."/>
            <person name="Gu Z."/>
            <person name="Holt R.A."/>
            <person name="Jennings D."/>
            <person name="Kraft C.L."/>
            <person name="Lu F."/>
            <person name="Nguyen T."/>
            <person name="Nusskern D.R."/>
            <person name="Pfannkoch C.M."/>
            <person name="Sitter C."/>
            <person name="Sutton G.G."/>
            <person name="Venter J.C."/>
            <person name="Wang Z."/>
            <person name="Woodage T."/>
            <person name="Zheng X.H."/>
            <person name="Zhong F."/>
        </authorList>
    </citation>
    <scope>NUCLEOTIDE SEQUENCE [LARGE SCALE GENOMIC DNA]</scope>
    <source>
        <strain>BN</strain>
        <strain evidence="3">Sprague-Dawley</strain>
    </source>
</reference>
<evidence type="ECO:0000313" key="2">
    <source>
        <dbReference type="EMBL" id="EDM08850.1"/>
    </source>
</evidence>
<sequence>MADIRRTPGEGHCTVAAELAGHAEKG</sequence>
<evidence type="ECO:0000313" key="3">
    <source>
        <dbReference type="Proteomes" id="UP000234681"/>
    </source>
</evidence>
<accession>A6IWM2</accession>
<gene>
    <name evidence="2" type="ORF">rCG_43209</name>
</gene>
<feature type="non-terminal residue" evidence="2">
    <location>
        <position position="26"/>
    </location>
</feature>
<protein>
    <submittedName>
        <fullName evidence="2">RCG43209</fullName>
    </submittedName>
</protein>
<dbReference type="Proteomes" id="UP000234681">
    <property type="component" value="Chromosome 16"/>
</dbReference>
<dbReference type="AlphaFoldDB" id="A6IWM2"/>
<dbReference type="EMBL" id="CH473970">
    <property type="protein sequence ID" value="EDM08850.1"/>
    <property type="molecule type" value="Genomic_DNA"/>
</dbReference>
<organism evidence="2 3">
    <name type="scientific">Rattus norvegicus</name>
    <name type="common">Rat</name>
    <dbReference type="NCBI Taxonomy" id="10116"/>
    <lineage>
        <taxon>Eukaryota</taxon>
        <taxon>Metazoa</taxon>
        <taxon>Chordata</taxon>
        <taxon>Craniata</taxon>
        <taxon>Vertebrata</taxon>
        <taxon>Euteleostomi</taxon>
        <taxon>Mammalia</taxon>
        <taxon>Eutheria</taxon>
        <taxon>Euarchontoglires</taxon>
        <taxon>Glires</taxon>
        <taxon>Rodentia</taxon>
        <taxon>Myomorpha</taxon>
        <taxon>Muroidea</taxon>
        <taxon>Muridae</taxon>
        <taxon>Murinae</taxon>
        <taxon>Rattus</taxon>
    </lineage>
</organism>
<feature type="region of interest" description="Disordered" evidence="1">
    <location>
        <begin position="1"/>
        <end position="26"/>
    </location>
</feature>
<proteinExistence type="predicted"/>
<name>A6IWM2_RAT</name>
<evidence type="ECO:0000256" key="1">
    <source>
        <dbReference type="SAM" id="MobiDB-lite"/>
    </source>
</evidence>